<dbReference type="RefSeq" id="WP_350411773.1">
    <property type="nucleotide sequence ID" value="NZ_JBEOKT010000005.1"/>
</dbReference>
<name>A0ABV1RSN6_9BACT</name>
<feature type="domain" description="Virulence-associated protein E-like" evidence="1">
    <location>
        <begin position="131"/>
        <end position="344"/>
    </location>
</feature>
<dbReference type="PANTHER" id="PTHR34985">
    <property type="entry name" value="SLR0554 PROTEIN"/>
    <property type="match status" value="1"/>
</dbReference>
<dbReference type="PANTHER" id="PTHR34985:SF1">
    <property type="entry name" value="SLR0554 PROTEIN"/>
    <property type="match status" value="1"/>
</dbReference>
<reference evidence="2 3" key="1">
    <citation type="submission" date="2024-06" db="EMBL/GenBank/DDBJ databases">
        <title>Pontibacter populi HYL7-15.</title>
        <authorList>
            <person name="Kim M.K."/>
        </authorList>
    </citation>
    <scope>NUCLEOTIDE SEQUENCE [LARGE SCALE GENOMIC DNA]</scope>
    <source>
        <strain evidence="2 3">HYL7-15</strain>
    </source>
</reference>
<dbReference type="InterPro" id="IPR007936">
    <property type="entry name" value="VapE-like_dom"/>
</dbReference>
<organism evidence="2 3">
    <name type="scientific">Pontibacter populi</name>
    <dbReference type="NCBI Taxonomy" id="890055"/>
    <lineage>
        <taxon>Bacteria</taxon>
        <taxon>Pseudomonadati</taxon>
        <taxon>Bacteroidota</taxon>
        <taxon>Cytophagia</taxon>
        <taxon>Cytophagales</taxon>
        <taxon>Hymenobacteraceae</taxon>
        <taxon>Pontibacter</taxon>
    </lineage>
</organism>
<evidence type="ECO:0000313" key="3">
    <source>
        <dbReference type="Proteomes" id="UP001476807"/>
    </source>
</evidence>
<proteinExistence type="predicted"/>
<keyword evidence="3" id="KW-1185">Reference proteome</keyword>
<dbReference type="Proteomes" id="UP001476807">
    <property type="component" value="Unassembled WGS sequence"/>
</dbReference>
<dbReference type="EMBL" id="JBEOKT010000005">
    <property type="protein sequence ID" value="MER2997380.1"/>
    <property type="molecule type" value="Genomic_DNA"/>
</dbReference>
<evidence type="ECO:0000259" key="1">
    <source>
        <dbReference type="Pfam" id="PF05272"/>
    </source>
</evidence>
<gene>
    <name evidence="2" type="ORF">ABS362_07470</name>
</gene>
<sequence length="433" mass="49765">MNDQTDDNNDIAQRYPSIEVNGLEITDYYYNGDDEEDSSSEIHSIEQFLSRNHEFRQNMVTGKLEFRKKGANTKFQPLTDRDENTFWRRMQKDKTLKDAKVTSFSLSYLRGILYSDFSKIYDPLKEYVESLIPWDQSTDYIAQLAQTVKTDNDELFVRLLRKWLVASVASLVNPEIVNQTALVFSGKQGIGKTSWILRLAPQQLKDYVFSGTINPNNKDTLIYLSSCFLINLDELENLNNSEVGALKEVITKPQIKMRRTYARNAEDLPRRASFAGSVNSSQFLNDTTGSRRFLCFEVFELDYNHTIDMDKVYAQAYALYMQGYQHWLSLEDIAELEASNRKFQKLTTEEELITEMFLPAKEGDRGCLLYSATQIAEYFASNINGYTINEATTQRIGRTLKKLGYQTYKKGGAQKYALKLKSTDTTNHADSIG</sequence>
<dbReference type="Pfam" id="PF05272">
    <property type="entry name" value="VapE-like_dom"/>
    <property type="match status" value="1"/>
</dbReference>
<comment type="caution">
    <text evidence="2">The sequence shown here is derived from an EMBL/GenBank/DDBJ whole genome shotgun (WGS) entry which is preliminary data.</text>
</comment>
<protein>
    <submittedName>
        <fullName evidence="2">VapE domain-containing protein</fullName>
    </submittedName>
</protein>
<evidence type="ECO:0000313" key="2">
    <source>
        <dbReference type="EMBL" id="MER2997380.1"/>
    </source>
</evidence>
<accession>A0ABV1RSN6</accession>